<dbReference type="GO" id="GO:0003677">
    <property type="term" value="F:DNA binding"/>
    <property type="evidence" value="ECO:0007669"/>
    <property type="project" value="UniProtKB-KW"/>
</dbReference>
<dbReference type="InterPro" id="IPR039425">
    <property type="entry name" value="RNA_pol_sigma-70-like"/>
</dbReference>
<gene>
    <name evidence="6" type="ORF">AMJ52_09915</name>
</gene>
<dbReference type="AlphaFoldDB" id="A0A0S7Y7D4"/>
<evidence type="ECO:0000256" key="1">
    <source>
        <dbReference type="ARBA" id="ARBA00023015"/>
    </source>
</evidence>
<evidence type="ECO:0000256" key="3">
    <source>
        <dbReference type="ARBA" id="ARBA00023125"/>
    </source>
</evidence>
<dbReference type="InterPro" id="IPR014284">
    <property type="entry name" value="RNA_pol_sigma-70_dom"/>
</dbReference>
<keyword evidence="4" id="KW-0804">Transcription</keyword>
<dbReference type="PANTHER" id="PTHR43133:SF8">
    <property type="entry name" value="RNA POLYMERASE SIGMA FACTOR HI_1459-RELATED"/>
    <property type="match status" value="1"/>
</dbReference>
<dbReference type="SUPFAM" id="SSF88659">
    <property type="entry name" value="Sigma3 and sigma4 domains of RNA polymerase sigma factors"/>
    <property type="match status" value="1"/>
</dbReference>
<dbReference type="Gene3D" id="1.10.10.10">
    <property type="entry name" value="Winged helix-like DNA-binding domain superfamily/Winged helix DNA-binding domain"/>
    <property type="match status" value="1"/>
</dbReference>
<evidence type="ECO:0000313" key="6">
    <source>
        <dbReference type="EMBL" id="KPJ70490.1"/>
    </source>
</evidence>
<keyword evidence="2" id="KW-0731">Sigma factor</keyword>
<proteinExistence type="predicted"/>
<dbReference type="PANTHER" id="PTHR43133">
    <property type="entry name" value="RNA POLYMERASE ECF-TYPE SIGMA FACTO"/>
    <property type="match status" value="1"/>
</dbReference>
<dbReference type="InterPro" id="IPR036388">
    <property type="entry name" value="WH-like_DNA-bd_sf"/>
</dbReference>
<reference evidence="6 7" key="1">
    <citation type="journal article" date="2015" name="Microbiome">
        <title>Genomic resolution of linkages in carbon, nitrogen, and sulfur cycling among widespread estuary sediment bacteria.</title>
        <authorList>
            <person name="Baker B.J."/>
            <person name="Lazar C.S."/>
            <person name="Teske A.P."/>
            <person name="Dick G.J."/>
        </authorList>
    </citation>
    <scope>NUCLEOTIDE SEQUENCE [LARGE SCALE GENOMIC DNA]</scope>
    <source>
        <strain evidence="6">DG_78</strain>
    </source>
</reference>
<evidence type="ECO:0000313" key="7">
    <source>
        <dbReference type="Proteomes" id="UP000051012"/>
    </source>
</evidence>
<organism evidence="6 7">
    <name type="scientific">candidate division TA06 bacterium DG_78</name>
    <dbReference type="NCBI Taxonomy" id="1703772"/>
    <lineage>
        <taxon>Bacteria</taxon>
        <taxon>Bacteria division TA06</taxon>
    </lineage>
</organism>
<sequence length="123" mass="13816">MFSEETFTYQMNNPMPVLLKEIILQKLLAELPEVQRAVLVLKFYDGMSYQEIADIMCCPLGTVKSRIHEALKKLRAMVTKKNDICMGEIGSPRLCSGCSILQPNGGNWLPSLMLGMLNFTTKS</sequence>
<name>A0A0S7Y7D4_UNCT6</name>
<dbReference type="InterPro" id="IPR013249">
    <property type="entry name" value="RNA_pol_sigma70_r4_t2"/>
</dbReference>
<dbReference type="NCBIfam" id="TIGR02937">
    <property type="entry name" value="sigma70-ECF"/>
    <property type="match status" value="1"/>
</dbReference>
<feature type="domain" description="RNA polymerase sigma factor 70 region 4 type 2" evidence="5">
    <location>
        <begin position="23"/>
        <end position="74"/>
    </location>
</feature>
<dbReference type="CDD" id="cd06171">
    <property type="entry name" value="Sigma70_r4"/>
    <property type="match status" value="1"/>
</dbReference>
<dbReference type="Proteomes" id="UP000051012">
    <property type="component" value="Unassembled WGS sequence"/>
</dbReference>
<evidence type="ECO:0000256" key="4">
    <source>
        <dbReference type="ARBA" id="ARBA00023163"/>
    </source>
</evidence>
<dbReference type="GO" id="GO:0006352">
    <property type="term" value="P:DNA-templated transcription initiation"/>
    <property type="evidence" value="ECO:0007669"/>
    <property type="project" value="InterPro"/>
</dbReference>
<dbReference type="GO" id="GO:0016987">
    <property type="term" value="F:sigma factor activity"/>
    <property type="evidence" value="ECO:0007669"/>
    <property type="project" value="UniProtKB-KW"/>
</dbReference>
<keyword evidence="3" id="KW-0238">DNA-binding</keyword>
<evidence type="ECO:0000256" key="2">
    <source>
        <dbReference type="ARBA" id="ARBA00023082"/>
    </source>
</evidence>
<dbReference type="Pfam" id="PF08281">
    <property type="entry name" value="Sigma70_r4_2"/>
    <property type="match status" value="1"/>
</dbReference>
<protein>
    <recommendedName>
        <fullName evidence="5">RNA polymerase sigma factor 70 region 4 type 2 domain-containing protein</fullName>
    </recommendedName>
</protein>
<dbReference type="EMBL" id="LJNI01000173">
    <property type="protein sequence ID" value="KPJ70490.1"/>
    <property type="molecule type" value="Genomic_DNA"/>
</dbReference>
<evidence type="ECO:0000259" key="5">
    <source>
        <dbReference type="Pfam" id="PF08281"/>
    </source>
</evidence>
<accession>A0A0S7Y7D4</accession>
<comment type="caution">
    <text evidence="6">The sequence shown here is derived from an EMBL/GenBank/DDBJ whole genome shotgun (WGS) entry which is preliminary data.</text>
</comment>
<dbReference type="InterPro" id="IPR013324">
    <property type="entry name" value="RNA_pol_sigma_r3/r4-like"/>
</dbReference>
<keyword evidence="1" id="KW-0805">Transcription regulation</keyword>